<dbReference type="AlphaFoldDB" id="A0A841I8N7"/>
<accession>A0A841I8N7</accession>
<organism evidence="1 2">
    <name type="scientific">Deinobacterium chartae</name>
    <dbReference type="NCBI Taxonomy" id="521158"/>
    <lineage>
        <taxon>Bacteria</taxon>
        <taxon>Thermotogati</taxon>
        <taxon>Deinococcota</taxon>
        <taxon>Deinococci</taxon>
        <taxon>Deinococcales</taxon>
        <taxon>Deinococcaceae</taxon>
        <taxon>Deinobacterium</taxon>
    </lineage>
</organism>
<dbReference type="Proteomes" id="UP000569951">
    <property type="component" value="Unassembled WGS sequence"/>
</dbReference>
<dbReference type="SUPFAM" id="SSF140663">
    <property type="entry name" value="TTHA0068-like"/>
    <property type="match status" value="1"/>
</dbReference>
<evidence type="ECO:0000313" key="1">
    <source>
        <dbReference type="EMBL" id="MBB6100145.1"/>
    </source>
</evidence>
<dbReference type="InterPro" id="IPR023203">
    <property type="entry name" value="TTHA0068_sf"/>
</dbReference>
<dbReference type="Gene3D" id="1.10.3450.10">
    <property type="entry name" value="TTHA0068-like"/>
    <property type="match status" value="1"/>
</dbReference>
<dbReference type="EMBL" id="JACHHG010000023">
    <property type="protein sequence ID" value="MBB6100145.1"/>
    <property type="molecule type" value="Genomic_DNA"/>
</dbReference>
<keyword evidence="2" id="KW-1185">Reference proteome</keyword>
<sequence length="113" mass="13151">MNQALYRGAELFNDGRYWEAHEAWEAVWLRSEGEFRHYVSALILLAAALHKRWVMGSRSARNYHKALRHLALLPRVYDGVDLEDLRAQVERALEVLEPRPLLVLTTSDLPKDK</sequence>
<reference evidence="1 2" key="1">
    <citation type="submission" date="2020-08" db="EMBL/GenBank/DDBJ databases">
        <title>Genomic Encyclopedia of Type Strains, Phase IV (KMG-IV): sequencing the most valuable type-strain genomes for metagenomic binning, comparative biology and taxonomic classification.</title>
        <authorList>
            <person name="Goeker M."/>
        </authorList>
    </citation>
    <scope>NUCLEOTIDE SEQUENCE [LARGE SCALE GENOMIC DNA]</scope>
    <source>
        <strain evidence="1 2">DSM 21458</strain>
    </source>
</reference>
<name>A0A841I8N7_9DEIO</name>
<gene>
    <name evidence="1" type="ORF">HNR42_003615</name>
</gene>
<proteinExistence type="predicted"/>
<dbReference type="RefSeq" id="WP_183988879.1">
    <property type="nucleotide sequence ID" value="NZ_JACHHG010000023.1"/>
</dbReference>
<dbReference type="InterPro" id="IPR005500">
    <property type="entry name" value="DUF309"/>
</dbReference>
<comment type="caution">
    <text evidence="1">The sequence shown here is derived from an EMBL/GenBank/DDBJ whole genome shotgun (WGS) entry which is preliminary data.</text>
</comment>
<evidence type="ECO:0008006" key="3">
    <source>
        <dbReference type="Google" id="ProtNLM"/>
    </source>
</evidence>
<dbReference type="Pfam" id="PF03745">
    <property type="entry name" value="DUF309"/>
    <property type="match status" value="1"/>
</dbReference>
<evidence type="ECO:0000313" key="2">
    <source>
        <dbReference type="Proteomes" id="UP000569951"/>
    </source>
</evidence>
<protein>
    <recommendedName>
        <fullName evidence="3">DUF309 domain-containing protein</fullName>
    </recommendedName>
</protein>